<protein>
    <submittedName>
        <fullName evidence="1">Uncharacterized protein</fullName>
    </submittedName>
</protein>
<dbReference type="OrthoDB" id="5049265at2759"/>
<sequence length="210" mass="24125">MDSAKAVRTISNLGRLVDRNEALISDWDATRAPRRLLPDGTYEETPRLSKAYLKADPRYAAVREQPVIGRAFSRTFIGRVQQAPRFPFARNFMIYHSVPQDCELGQPCNHWGFLDEGDWYNHPESLCLQVIAVQRDFVARGHSGFGLVHMFDDQEPQELKITTTPAYILQCMKPDFGIIERVGYTVVCWRLIDSLPNTGIKWMDQYGRCL</sequence>
<accession>A0A9P7I7E9</accession>
<gene>
    <name evidence="1" type="ORF">H9Q72_011300</name>
</gene>
<dbReference type="Proteomes" id="UP000750502">
    <property type="component" value="Unassembled WGS sequence"/>
</dbReference>
<evidence type="ECO:0000313" key="1">
    <source>
        <dbReference type="EMBL" id="KAG5760585.1"/>
    </source>
</evidence>
<name>A0A9P7I7E9_9HYPO</name>
<keyword evidence="2" id="KW-1185">Reference proteome</keyword>
<proteinExistence type="predicted"/>
<reference evidence="1" key="2">
    <citation type="submission" date="2020-10" db="EMBL/GenBank/DDBJ databases">
        <authorList>
            <person name="Peck L.D."/>
            <person name="Nowell R.W."/>
            <person name="Flood J."/>
            <person name="Ryan M.J."/>
            <person name="Barraclough T.G."/>
        </authorList>
    </citation>
    <scope>NUCLEOTIDE SEQUENCE</scope>
    <source>
        <strain evidence="1">IMI 127659i</strain>
    </source>
</reference>
<dbReference type="AlphaFoldDB" id="A0A9P7I7E9"/>
<organism evidence="1 2">
    <name type="scientific">Fusarium xylarioides</name>
    <dbReference type="NCBI Taxonomy" id="221167"/>
    <lineage>
        <taxon>Eukaryota</taxon>
        <taxon>Fungi</taxon>
        <taxon>Dikarya</taxon>
        <taxon>Ascomycota</taxon>
        <taxon>Pezizomycotina</taxon>
        <taxon>Sordariomycetes</taxon>
        <taxon>Hypocreomycetidae</taxon>
        <taxon>Hypocreales</taxon>
        <taxon>Nectriaceae</taxon>
        <taxon>Fusarium</taxon>
        <taxon>Fusarium fujikuroi species complex</taxon>
    </lineage>
</organism>
<comment type="caution">
    <text evidence="1">The sequence shown here is derived from an EMBL/GenBank/DDBJ whole genome shotgun (WGS) entry which is preliminary data.</text>
</comment>
<reference evidence="1" key="1">
    <citation type="journal article" date="2020" name="bioRxiv">
        <title>Historical genomics reveals the evolutionary mechanisms behind multiple outbreaks of the host-specific coffee wilt pathogen Fusarium xylarioides.</title>
        <authorList>
            <person name="Peck D."/>
            <person name="Nowell R.W."/>
            <person name="Flood J."/>
            <person name="Ryan M.J."/>
            <person name="Barraclough T.G."/>
        </authorList>
    </citation>
    <scope>NUCLEOTIDE SEQUENCE</scope>
    <source>
        <strain evidence="1">IMI 127659i</strain>
    </source>
</reference>
<dbReference type="EMBL" id="JADFTT010000530">
    <property type="protein sequence ID" value="KAG5760585.1"/>
    <property type="molecule type" value="Genomic_DNA"/>
</dbReference>
<evidence type="ECO:0000313" key="2">
    <source>
        <dbReference type="Proteomes" id="UP000750502"/>
    </source>
</evidence>